<dbReference type="EMBL" id="VFPP01000001">
    <property type="protein sequence ID" value="TQM78505.1"/>
    <property type="molecule type" value="Genomic_DNA"/>
</dbReference>
<dbReference type="CDD" id="cd01285">
    <property type="entry name" value="nucleoside_deaminase"/>
    <property type="match status" value="1"/>
</dbReference>
<dbReference type="OrthoDB" id="9802676at2"/>
<dbReference type="PROSITE" id="PS51747">
    <property type="entry name" value="CYT_DCMP_DEAMINASES_2"/>
    <property type="match status" value="1"/>
</dbReference>
<protein>
    <submittedName>
        <fullName evidence="2">tRNA(Arg) A34 adenosine deaminase TadA</fullName>
    </submittedName>
</protein>
<organism evidence="2 3">
    <name type="scientific">Saccharothrix saharensis</name>
    <dbReference type="NCBI Taxonomy" id="571190"/>
    <lineage>
        <taxon>Bacteria</taxon>
        <taxon>Bacillati</taxon>
        <taxon>Actinomycetota</taxon>
        <taxon>Actinomycetes</taxon>
        <taxon>Pseudonocardiales</taxon>
        <taxon>Pseudonocardiaceae</taxon>
        <taxon>Saccharothrix</taxon>
    </lineage>
</organism>
<evidence type="ECO:0000259" key="1">
    <source>
        <dbReference type="PROSITE" id="PS51747"/>
    </source>
</evidence>
<proteinExistence type="predicted"/>
<evidence type="ECO:0000313" key="3">
    <source>
        <dbReference type="Proteomes" id="UP000316628"/>
    </source>
</evidence>
<reference evidence="2 3" key="1">
    <citation type="submission" date="2019-06" db="EMBL/GenBank/DDBJ databases">
        <title>Sequencing the genomes of 1000 actinobacteria strains.</title>
        <authorList>
            <person name="Klenk H.-P."/>
        </authorList>
    </citation>
    <scope>NUCLEOTIDE SEQUENCE [LARGE SCALE GENOMIC DNA]</scope>
    <source>
        <strain evidence="2 3">DSM 45456</strain>
    </source>
</reference>
<dbReference type="GO" id="GO:0047974">
    <property type="term" value="F:guanosine deaminase activity"/>
    <property type="evidence" value="ECO:0007669"/>
    <property type="project" value="TreeGrafter"/>
</dbReference>
<dbReference type="GO" id="GO:0006152">
    <property type="term" value="P:purine nucleoside catabolic process"/>
    <property type="evidence" value="ECO:0007669"/>
    <property type="project" value="TreeGrafter"/>
</dbReference>
<evidence type="ECO:0000313" key="2">
    <source>
        <dbReference type="EMBL" id="TQM78505.1"/>
    </source>
</evidence>
<dbReference type="Gene3D" id="3.40.140.10">
    <property type="entry name" value="Cytidine Deaminase, domain 2"/>
    <property type="match status" value="1"/>
</dbReference>
<dbReference type="InterPro" id="IPR016193">
    <property type="entry name" value="Cytidine_deaminase-like"/>
</dbReference>
<gene>
    <name evidence="2" type="ORF">FHX81_0774</name>
</gene>
<comment type="caution">
    <text evidence="2">The sequence shown here is derived from an EMBL/GenBank/DDBJ whole genome shotgun (WGS) entry which is preliminary data.</text>
</comment>
<dbReference type="InterPro" id="IPR002125">
    <property type="entry name" value="CMP_dCMP_dom"/>
</dbReference>
<dbReference type="PANTHER" id="PTHR11079">
    <property type="entry name" value="CYTOSINE DEAMINASE FAMILY MEMBER"/>
    <property type="match status" value="1"/>
</dbReference>
<keyword evidence="3" id="KW-1185">Reference proteome</keyword>
<dbReference type="SUPFAM" id="SSF53927">
    <property type="entry name" value="Cytidine deaminase-like"/>
    <property type="match status" value="1"/>
</dbReference>
<dbReference type="PANTHER" id="PTHR11079:SF161">
    <property type="entry name" value="CMP_DCMP-TYPE DEAMINASE DOMAIN-CONTAINING PROTEIN"/>
    <property type="match status" value="1"/>
</dbReference>
<accession>A0A543J6P0</accession>
<dbReference type="Pfam" id="PF00383">
    <property type="entry name" value="dCMP_cyt_deam_1"/>
    <property type="match status" value="1"/>
</dbReference>
<name>A0A543J6P0_9PSEU</name>
<dbReference type="AlphaFoldDB" id="A0A543J6P0"/>
<dbReference type="Proteomes" id="UP000316628">
    <property type="component" value="Unassembled WGS sequence"/>
</dbReference>
<feature type="domain" description="CMP/dCMP-type deaminase" evidence="1">
    <location>
        <begin position="7"/>
        <end position="118"/>
    </location>
</feature>
<dbReference type="RefSeq" id="WP_141975235.1">
    <property type="nucleotide sequence ID" value="NZ_VFPP01000001.1"/>
</dbReference>
<sequence>MPTLDVDRITDHLRDAVRIALAEVERGGIPFAGVVLHPTAGVLGTGVNRVLVEQDPTAHAEVVALREAERAGSAPVSESVLLASGEPCGMCYRFAFDLGVDTVYYAVGADEAARYGFDYRASHRGLDRGGRTVEPLRVAGALDPFTAWARRAGR</sequence>